<evidence type="ECO:0000256" key="2">
    <source>
        <dbReference type="SAM" id="MobiDB-lite"/>
    </source>
</evidence>
<accession>A0A9P1IJ37</accession>
<evidence type="ECO:0000313" key="4">
    <source>
        <dbReference type="EMBL" id="CAI5446432.1"/>
    </source>
</evidence>
<dbReference type="GO" id="GO:0005737">
    <property type="term" value="C:cytoplasm"/>
    <property type="evidence" value="ECO:0007669"/>
    <property type="project" value="TreeGrafter"/>
</dbReference>
<dbReference type="InterPro" id="IPR014756">
    <property type="entry name" value="Ig_E-set"/>
</dbReference>
<feature type="region of interest" description="Disordered" evidence="2">
    <location>
        <begin position="372"/>
        <end position="395"/>
    </location>
</feature>
<name>A0A9P1IJ37_9PELO</name>
<dbReference type="EMBL" id="CANHGI010000003">
    <property type="protein sequence ID" value="CAI5446432.1"/>
    <property type="molecule type" value="Genomic_DNA"/>
</dbReference>
<dbReference type="Pfam" id="PF02752">
    <property type="entry name" value="Arrestin_C"/>
    <property type="match status" value="1"/>
</dbReference>
<keyword evidence="5" id="KW-1185">Reference proteome</keyword>
<dbReference type="SUPFAM" id="SSF81296">
    <property type="entry name" value="E set domains"/>
    <property type="match status" value="2"/>
</dbReference>
<comment type="caution">
    <text evidence="4">The sequence shown here is derived from an EMBL/GenBank/DDBJ whole genome shotgun (WGS) entry which is preliminary data.</text>
</comment>
<dbReference type="Pfam" id="PF00339">
    <property type="entry name" value="Arrestin_N"/>
    <property type="match status" value="1"/>
</dbReference>
<dbReference type="Proteomes" id="UP001152747">
    <property type="component" value="Unassembled WGS sequence"/>
</dbReference>
<dbReference type="SMART" id="SM01017">
    <property type="entry name" value="Arrestin_C"/>
    <property type="match status" value="1"/>
</dbReference>
<dbReference type="PANTHER" id="PTHR11188">
    <property type="entry name" value="ARRESTIN DOMAIN CONTAINING PROTEIN"/>
    <property type="match status" value="1"/>
</dbReference>
<dbReference type="GO" id="GO:0015031">
    <property type="term" value="P:protein transport"/>
    <property type="evidence" value="ECO:0007669"/>
    <property type="project" value="TreeGrafter"/>
</dbReference>
<gene>
    <name evidence="4" type="ORF">CAMP_LOCUS9069</name>
</gene>
<dbReference type="InterPro" id="IPR014752">
    <property type="entry name" value="Arrestin-like_C"/>
</dbReference>
<reference evidence="4" key="1">
    <citation type="submission" date="2022-11" db="EMBL/GenBank/DDBJ databases">
        <authorList>
            <person name="Kikuchi T."/>
        </authorList>
    </citation>
    <scope>NUCLEOTIDE SEQUENCE</scope>
    <source>
        <strain evidence="4">PS1010</strain>
    </source>
</reference>
<evidence type="ECO:0000313" key="5">
    <source>
        <dbReference type="Proteomes" id="UP001152747"/>
    </source>
</evidence>
<dbReference type="InterPro" id="IPR011022">
    <property type="entry name" value="Arrestin_C-like"/>
</dbReference>
<organism evidence="4 5">
    <name type="scientific">Caenorhabditis angaria</name>
    <dbReference type="NCBI Taxonomy" id="860376"/>
    <lineage>
        <taxon>Eukaryota</taxon>
        <taxon>Metazoa</taxon>
        <taxon>Ecdysozoa</taxon>
        <taxon>Nematoda</taxon>
        <taxon>Chromadorea</taxon>
        <taxon>Rhabditida</taxon>
        <taxon>Rhabditina</taxon>
        <taxon>Rhabditomorpha</taxon>
        <taxon>Rhabditoidea</taxon>
        <taxon>Rhabditidae</taxon>
        <taxon>Peloderinae</taxon>
        <taxon>Caenorhabditis</taxon>
    </lineage>
</organism>
<evidence type="ECO:0000256" key="1">
    <source>
        <dbReference type="ARBA" id="ARBA00005298"/>
    </source>
</evidence>
<dbReference type="InterPro" id="IPR050357">
    <property type="entry name" value="Arrestin_domain-protein"/>
</dbReference>
<dbReference type="AlphaFoldDB" id="A0A9P1IJ37"/>
<protein>
    <recommendedName>
        <fullName evidence="3">Arrestin C-terminal-like domain-containing protein</fullName>
    </recommendedName>
</protein>
<sequence>MPYNLSISLANWEYVYEPGQELEGFVSFELRETIKVKAIKVQAEGLATTKWLLSESSKSSHGRSREVSYSAKVSYMNEEQILWKPSEGHAKSSIFPGIHVFPFKFSIPKDIPPSFEGDHGKIRYVIRVTVERPWKTNRTLLKYVYIVPPKNLNLLQNITNETMSLKSKKVGFFLFRYGRVNLRIRIPKKGYVPGETICVEMEIENHSSRQVLKAECYLIQQCRFLAYRYGMGGNSMTGIENEETDIDSSRKRDETKIATCLQDLNLSPRSNYNSKLRLTIPCCCPNFDSSLIHVDYFIGVKLHVKCRFRNSLKAECPIIIGSVPINDETIDPRTPTFGEVTVFSQLTQRSIMSVDEKITPKYVFYPKFGKSRELDKPPSLDGLQLPPIDDEDDSF</sequence>
<dbReference type="Gene3D" id="2.60.40.640">
    <property type="match status" value="2"/>
</dbReference>
<comment type="similarity">
    <text evidence="1">Belongs to the arrestin family.</text>
</comment>
<proteinExistence type="inferred from homology"/>
<dbReference type="OrthoDB" id="2333384at2759"/>
<dbReference type="PANTHER" id="PTHR11188:SF155">
    <property type="entry name" value="ARRESTIN C-TERMINAL-LIKE DOMAIN-CONTAINING PROTEIN"/>
    <property type="match status" value="1"/>
</dbReference>
<dbReference type="InterPro" id="IPR011021">
    <property type="entry name" value="Arrestin-like_N"/>
</dbReference>
<feature type="domain" description="Arrestin C-terminal-like" evidence="3">
    <location>
        <begin position="176"/>
        <end position="325"/>
    </location>
</feature>
<evidence type="ECO:0000259" key="3">
    <source>
        <dbReference type="SMART" id="SM01017"/>
    </source>
</evidence>